<dbReference type="Proteomes" id="UP000624709">
    <property type="component" value="Unassembled WGS sequence"/>
</dbReference>
<name>A0ABQ4BSB3_9ACTN</name>
<dbReference type="EMBL" id="BOMS01000180">
    <property type="protein sequence ID" value="GIE73572.1"/>
    <property type="molecule type" value="Genomic_DNA"/>
</dbReference>
<sequence>MDRNESPARAGRKFGAALSASALLLLFAVLVLVAGIVMTAVLGRFGDDADWTRWSNVGEAFGAVNSVVSALAVAALLITWTLQSRDLAVQRRILEDAQLVLRRSADVGVRNSHVMLTRMAIEDPNLAAVWPNHGRTDPVVQAQHMYANLLIQHAWLQCTTGLATREEMISNLRFLFASPKVRDFWRDTVNSRTSIYVESSGEADLAAIADEIWAEYEAVLACSSSSSAPSDPSPRARDEEPNPGLAEV</sequence>
<keyword evidence="2" id="KW-0472">Membrane</keyword>
<evidence type="ECO:0000313" key="4">
    <source>
        <dbReference type="Proteomes" id="UP000624709"/>
    </source>
</evidence>
<gene>
    <name evidence="3" type="ORF">Apa02nite_096800</name>
</gene>
<comment type="caution">
    <text evidence="3">The sequence shown here is derived from an EMBL/GenBank/DDBJ whole genome shotgun (WGS) entry which is preliminary data.</text>
</comment>
<accession>A0ABQ4BSB3</accession>
<proteinExistence type="predicted"/>
<evidence type="ECO:0008006" key="5">
    <source>
        <dbReference type="Google" id="ProtNLM"/>
    </source>
</evidence>
<feature type="transmembrane region" description="Helical" evidence="2">
    <location>
        <begin position="63"/>
        <end position="82"/>
    </location>
</feature>
<dbReference type="InterPro" id="IPR045728">
    <property type="entry name" value="DUF6082"/>
</dbReference>
<reference evidence="3 4" key="1">
    <citation type="submission" date="2021-01" db="EMBL/GenBank/DDBJ databases">
        <title>Whole genome shotgun sequence of Actinoplanes palleronii NBRC 14916.</title>
        <authorList>
            <person name="Komaki H."/>
            <person name="Tamura T."/>
        </authorList>
    </citation>
    <scope>NUCLEOTIDE SEQUENCE [LARGE SCALE GENOMIC DNA]</scope>
    <source>
        <strain evidence="3 4">NBRC 14916</strain>
    </source>
</reference>
<evidence type="ECO:0000256" key="2">
    <source>
        <dbReference type="SAM" id="Phobius"/>
    </source>
</evidence>
<evidence type="ECO:0000313" key="3">
    <source>
        <dbReference type="EMBL" id="GIE73572.1"/>
    </source>
</evidence>
<feature type="transmembrane region" description="Helical" evidence="2">
    <location>
        <begin position="21"/>
        <end position="43"/>
    </location>
</feature>
<evidence type="ECO:0000256" key="1">
    <source>
        <dbReference type="SAM" id="MobiDB-lite"/>
    </source>
</evidence>
<keyword evidence="2" id="KW-0812">Transmembrane</keyword>
<keyword evidence="2" id="KW-1133">Transmembrane helix</keyword>
<dbReference type="Pfam" id="PF19560">
    <property type="entry name" value="DUF6082"/>
    <property type="match status" value="1"/>
</dbReference>
<organism evidence="3 4">
    <name type="scientific">Actinoplanes palleronii</name>
    <dbReference type="NCBI Taxonomy" id="113570"/>
    <lineage>
        <taxon>Bacteria</taxon>
        <taxon>Bacillati</taxon>
        <taxon>Actinomycetota</taxon>
        <taxon>Actinomycetes</taxon>
        <taxon>Micromonosporales</taxon>
        <taxon>Micromonosporaceae</taxon>
        <taxon>Actinoplanes</taxon>
    </lineage>
</organism>
<keyword evidence="4" id="KW-1185">Reference proteome</keyword>
<feature type="region of interest" description="Disordered" evidence="1">
    <location>
        <begin position="224"/>
        <end position="248"/>
    </location>
</feature>
<protein>
    <recommendedName>
        <fullName evidence="5">DUF4760 domain-containing protein</fullName>
    </recommendedName>
</protein>